<evidence type="ECO:0000256" key="1">
    <source>
        <dbReference type="SAM" id="MobiDB-lite"/>
    </source>
</evidence>
<name>A0AAW2JJM7_9LAMI</name>
<feature type="region of interest" description="Disordered" evidence="1">
    <location>
        <begin position="24"/>
        <end position="78"/>
    </location>
</feature>
<gene>
    <name evidence="2" type="ORF">Sangu_3211900</name>
</gene>
<proteinExistence type="predicted"/>
<organism evidence="2">
    <name type="scientific">Sesamum angustifolium</name>
    <dbReference type="NCBI Taxonomy" id="2727405"/>
    <lineage>
        <taxon>Eukaryota</taxon>
        <taxon>Viridiplantae</taxon>
        <taxon>Streptophyta</taxon>
        <taxon>Embryophyta</taxon>
        <taxon>Tracheophyta</taxon>
        <taxon>Spermatophyta</taxon>
        <taxon>Magnoliopsida</taxon>
        <taxon>eudicotyledons</taxon>
        <taxon>Gunneridae</taxon>
        <taxon>Pentapetalae</taxon>
        <taxon>asterids</taxon>
        <taxon>lamiids</taxon>
        <taxon>Lamiales</taxon>
        <taxon>Pedaliaceae</taxon>
        <taxon>Sesamum</taxon>
    </lineage>
</organism>
<sequence>MATMMGPRPPFAMEVVGLGGFSSTPAMAELQTSPEASNPPRSWFAPPSSPLTQPLTSPLSGSPATGIAPASLPEFSVSPPRVWAAPPHQSASTVALPVQPFSKQTRLFMDERPPTDFSGDYSSNGKPDFYCDCPEVRGR</sequence>
<dbReference type="EMBL" id="JACGWK010000813">
    <property type="protein sequence ID" value="KAL0294740.1"/>
    <property type="molecule type" value="Genomic_DNA"/>
</dbReference>
<accession>A0AAW2JJM7</accession>
<feature type="compositionally biased region" description="Low complexity" evidence="1">
    <location>
        <begin position="50"/>
        <end position="63"/>
    </location>
</feature>
<reference evidence="2" key="2">
    <citation type="journal article" date="2024" name="Plant">
        <title>Genomic evolution and insights into agronomic trait innovations of Sesamum species.</title>
        <authorList>
            <person name="Miao H."/>
            <person name="Wang L."/>
            <person name="Qu L."/>
            <person name="Liu H."/>
            <person name="Sun Y."/>
            <person name="Le M."/>
            <person name="Wang Q."/>
            <person name="Wei S."/>
            <person name="Zheng Y."/>
            <person name="Lin W."/>
            <person name="Duan Y."/>
            <person name="Cao H."/>
            <person name="Xiong S."/>
            <person name="Wang X."/>
            <person name="Wei L."/>
            <person name="Li C."/>
            <person name="Ma Q."/>
            <person name="Ju M."/>
            <person name="Zhao R."/>
            <person name="Li G."/>
            <person name="Mu C."/>
            <person name="Tian Q."/>
            <person name="Mei H."/>
            <person name="Zhang T."/>
            <person name="Gao T."/>
            <person name="Zhang H."/>
        </authorList>
    </citation>
    <scope>NUCLEOTIDE SEQUENCE</scope>
    <source>
        <strain evidence="2">G01</strain>
    </source>
</reference>
<evidence type="ECO:0000313" key="2">
    <source>
        <dbReference type="EMBL" id="KAL0294740.1"/>
    </source>
</evidence>
<comment type="caution">
    <text evidence="2">The sequence shown here is derived from an EMBL/GenBank/DDBJ whole genome shotgun (WGS) entry which is preliminary data.</text>
</comment>
<reference evidence="2" key="1">
    <citation type="submission" date="2020-06" db="EMBL/GenBank/DDBJ databases">
        <authorList>
            <person name="Li T."/>
            <person name="Hu X."/>
            <person name="Zhang T."/>
            <person name="Song X."/>
            <person name="Zhang H."/>
            <person name="Dai N."/>
            <person name="Sheng W."/>
            <person name="Hou X."/>
            <person name="Wei L."/>
        </authorList>
    </citation>
    <scope>NUCLEOTIDE SEQUENCE</scope>
    <source>
        <strain evidence="2">G01</strain>
        <tissue evidence="2">Leaf</tissue>
    </source>
</reference>
<feature type="compositionally biased region" description="Polar residues" evidence="1">
    <location>
        <begin position="24"/>
        <end position="40"/>
    </location>
</feature>
<protein>
    <submittedName>
        <fullName evidence="2">Uncharacterized protein</fullName>
    </submittedName>
</protein>
<dbReference type="AlphaFoldDB" id="A0AAW2JJM7"/>